<accession>A0A545TUF9</accession>
<evidence type="ECO:0000259" key="1">
    <source>
        <dbReference type="PROSITE" id="PS50006"/>
    </source>
</evidence>
<feature type="domain" description="FHA" evidence="1">
    <location>
        <begin position="166"/>
        <end position="227"/>
    </location>
</feature>
<dbReference type="CDD" id="cd00038">
    <property type="entry name" value="CAP_ED"/>
    <property type="match status" value="1"/>
</dbReference>
<dbReference type="PROSITE" id="PS50006">
    <property type="entry name" value="FHA_DOMAIN"/>
    <property type="match status" value="1"/>
</dbReference>
<keyword evidence="4" id="KW-1185">Reference proteome</keyword>
<dbReference type="InterPro" id="IPR000595">
    <property type="entry name" value="cNMP-bd_dom"/>
</dbReference>
<dbReference type="PANTHER" id="PTHR23011">
    <property type="entry name" value="CYCLIC NUCLEOTIDE-BINDING DOMAIN CONTAINING PROTEIN"/>
    <property type="match status" value="1"/>
</dbReference>
<dbReference type="SMART" id="SM00100">
    <property type="entry name" value="cNMP"/>
    <property type="match status" value="1"/>
</dbReference>
<reference evidence="3 4" key="1">
    <citation type="submission" date="2019-06" db="EMBL/GenBank/DDBJ databases">
        <title>Whole genome sequence for Rhodospirillaceae sp. R148.</title>
        <authorList>
            <person name="Wang G."/>
        </authorList>
    </citation>
    <scope>NUCLEOTIDE SEQUENCE [LARGE SCALE GENOMIC DNA]</scope>
    <source>
        <strain evidence="3 4">R148</strain>
    </source>
</reference>
<dbReference type="AlphaFoldDB" id="A0A545TUF9"/>
<dbReference type="EMBL" id="VHSH01000003">
    <property type="protein sequence ID" value="TQV80853.1"/>
    <property type="molecule type" value="Genomic_DNA"/>
</dbReference>
<protein>
    <submittedName>
        <fullName evidence="3">Cyclic nucleotide-binding domain-containing protein</fullName>
    </submittedName>
</protein>
<feature type="domain" description="Cyclic nucleotide-binding" evidence="2">
    <location>
        <begin position="1"/>
        <end position="104"/>
    </location>
</feature>
<dbReference type="PROSITE" id="PS00889">
    <property type="entry name" value="CNMP_BINDING_2"/>
    <property type="match status" value="1"/>
</dbReference>
<evidence type="ECO:0000259" key="2">
    <source>
        <dbReference type="PROSITE" id="PS50042"/>
    </source>
</evidence>
<dbReference type="InterPro" id="IPR000253">
    <property type="entry name" value="FHA_dom"/>
</dbReference>
<gene>
    <name evidence="3" type="ORF">FKG95_11945</name>
</gene>
<dbReference type="InterPro" id="IPR018488">
    <property type="entry name" value="cNMP-bd_CS"/>
</dbReference>
<organism evidence="3 4">
    <name type="scientific">Denitrobaculum tricleocarpae</name>
    <dbReference type="NCBI Taxonomy" id="2591009"/>
    <lineage>
        <taxon>Bacteria</taxon>
        <taxon>Pseudomonadati</taxon>
        <taxon>Pseudomonadota</taxon>
        <taxon>Alphaproteobacteria</taxon>
        <taxon>Rhodospirillales</taxon>
        <taxon>Rhodospirillaceae</taxon>
        <taxon>Denitrobaculum</taxon>
    </lineage>
</organism>
<dbReference type="RefSeq" id="WP_142896567.1">
    <property type="nucleotide sequence ID" value="NZ_ML660054.1"/>
</dbReference>
<dbReference type="Proteomes" id="UP000315252">
    <property type="component" value="Unassembled WGS sequence"/>
</dbReference>
<name>A0A545TUF9_9PROT</name>
<dbReference type="InterPro" id="IPR014710">
    <property type="entry name" value="RmlC-like_jellyroll"/>
</dbReference>
<dbReference type="PROSITE" id="PS50042">
    <property type="entry name" value="CNMP_BINDING_3"/>
    <property type="match status" value="1"/>
</dbReference>
<dbReference type="InterPro" id="IPR018490">
    <property type="entry name" value="cNMP-bd_dom_sf"/>
</dbReference>
<dbReference type="Gene3D" id="2.60.120.10">
    <property type="entry name" value="Jelly Rolls"/>
    <property type="match status" value="1"/>
</dbReference>
<dbReference type="Pfam" id="PF00027">
    <property type="entry name" value="cNMP_binding"/>
    <property type="match status" value="1"/>
</dbReference>
<dbReference type="PANTHER" id="PTHR23011:SF28">
    <property type="entry name" value="CYCLIC NUCLEOTIDE-BINDING DOMAIN CONTAINING PROTEIN"/>
    <property type="match status" value="1"/>
</dbReference>
<comment type="caution">
    <text evidence="3">The sequence shown here is derived from an EMBL/GenBank/DDBJ whole genome shotgun (WGS) entry which is preliminary data.</text>
</comment>
<sequence length="263" mass="28713">MTKQRFERGDIVFREGGLSDSVFRVISGEVEIVKELQGRDIALGRVGPGEYFGEMGVIEGRPRSATVKAVSNLEVETIERDDFLHRVSEDADTAFELMQRLSERLHTLDDAFAASVVVGGRRKTDPKVEDLSNDRPATGQVKILADSDAVTSVLPAEGLTPQVLPFFVGRHPVGDEALPPITIDLPLHDSEPHRLAKVHFSVAKTAKGFAIRDFRTELGTKVNEVSLGEHFSRDVTLLNPGENSIVAGGGDSPFRFRIVVGES</sequence>
<evidence type="ECO:0000313" key="3">
    <source>
        <dbReference type="EMBL" id="TQV80853.1"/>
    </source>
</evidence>
<evidence type="ECO:0000313" key="4">
    <source>
        <dbReference type="Proteomes" id="UP000315252"/>
    </source>
</evidence>
<dbReference type="OrthoDB" id="9809206at2"/>
<dbReference type="SUPFAM" id="SSF51206">
    <property type="entry name" value="cAMP-binding domain-like"/>
    <property type="match status" value="1"/>
</dbReference>
<proteinExistence type="predicted"/>